<feature type="coiled-coil region" evidence="1">
    <location>
        <begin position="105"/>
        <end position="132"/>
    </location>
</feature>
<reference evidence="4 5" key="2">
    <citation type="submission" date="2016-05" db="EMBL/GenBank/DDBJ databases">
        <title>First whole genome sequencing of Entamoeba histolytica HM1:IMSS-clone-6.</title>
        <authorList>
            <person name="Mukherjee Avik.K."/>
            <person name="Izumyama S."/>
            <person name="Nakada-Tsukui K."/>
            <person name="Nozaki T."/>
        </authorList>
    </citation>
    <scope>NUCLEOTIDE SEQUENCE [LARGE SCALE GENOMIC DNA]</scope>
    <source>
        <strain evidence="4 5">HM1:IMSS clone 6</strain>
    </source>
</reference>
<evidence type="ECO:0000313" key="5">
    <source>
        <dbReference type="Proteomes" id="UP000078387"/>
    </source>
</evidence>
<keyword evidence="1" id="KW-0175">Coiled coil</keyword>
<organism evidence="3">
    <name type="scientific">Entamoeba histolytica</name>
    <dbReference type="NCBI Taxonomy" id="5759"/>
    <lineage>
        <taxon>Eukaryota</taxon>
        <taxon>Amoebozoa</taxon>
        <taxon>Evosea</taxon>
        <taxon>Archamoebae</taxon>
        <taxon>Mastigamoebida</taxon>
        <taxon>Entamoebidae</taxon>
        <taxon>Entamoeba</taxon>
    </lineage>
</organism>
<accession>A0A175JGS4</accession>
<dbReference type="EMBL" id="AK419491">
    <property type="protein sequence ID" value="BAN38166.1"/>
    <property type="molecule type" value="mRNA"/>
</dbReference>
<dbReference type="Pfam" id="PF10157">
    <property type="entry name" value="BORCS6"/>
    <property type="match status" value="1"/>
</dbReference>
<dbReference type="AlphaFoldDB" id="A0A060N508"/>
<evidence type="ECO:0000313" key="4">
    <source>
        <dbReference type="EMBL" id="GAT92678.1"/>
    </source>
</evidence>
<protein>
    <recommendedName>
        <fullName evidence="2">BLOC-1-related complex subunit 6 C-terminal helix domain-containing protein</fullName>
    </recommendedName>
</protein>
<dbReference type="EMBL" id="BDEQ01000001">
    <property type="protein sequence ID" value="GAT92678.1"/>
    <property type="molecule type" value="Genomic_DNA"/>
</dbReference>
<dbReference type="VEuPathDB" id="AmoebaDB:EHI5A_078100"/>
<dbReference type="VEuPathDB" id="AmoebaDB:EHI7A_047240"/>
<sequence length="140" mass="15815">MSEKQQNDIEWVSPIPLVPTDEMLKDPSFEPLDPAAYLHTLHQQTTCCASALDDYIAKIQVFLQNCSDATSKSTEIHKASTNQVLLSVLDYSDSVDQLLNRFSQIEQSVAGLAELNAEVKDLRKKVEQLEVFVRQLCFKK</sequence>
<gene>
    <name evidence="4" type="ORF">CL6EHI_103370</name>
</gene>
<dbReference type="eggNOG" id="ENOG502RH9Q">
    <property type="taxonomic scope" value="Eukaryota"/>
</dbReference>
<dbReference type="InterPro" id="IPR046465">
    <property type="entry name" value="BORCS6_C"/>
</dbReference>
<evidence type="ECO:0000256" key="1">
    <source>
        <dbReference type="SAM" id="Coils"/>
    </source>
</evidence>
<dbReference type="VEuPathDB" id="AmoebaDB:EHI8A_047440"/>
<feature type="domain" description="BLOC-1-related complex subunit 6 C-terminal helix" evidence="2">
    <location>
        <begin position="37"/>
        <end position="130"/>
    </location>
</feature>
<evidence type="ECO:0000259" key="2">
    <source>
        <dbReference type="Pfam" id="PF10157"/>
    </source>
</evidence>
<dbReference type="Proteomes" id="UP000078387">
    <property type="component" value="Unassembled WGS sequence"/>
</dbReference>
<proteinExistence type="evidence at transcript level"/>
<dbReference type="VEuPathDB" id="AmoebaDB:EHI_103370"/>
<accession>A0A060N508</accession>
<reference evidence="3" key="1">
    <citation type="submission" date="2012-06" db="EMBL/GenBank/DDBJ databases">
        <title>Short 5' UTR of Entamoeba genes.</title>
        <authorList>
            <person name="Hiranuka K."/>
            <person name="Kumagai M."/>
            <person name="Wakaguri H."/>
            <person name="Suzuki Y."/>
            <person name="Sugano S."/>
            <person name="Watanabe J."/>
            <person name="Makioka A."/>
        </authorList>
    </citation>
    <scope>NUCLEOTIDE SEQUENCE</scope>
    <source>
        <strain evidence="3">HM-1:IMSS</strain>
    </source>
</reference>
<dbReference type="VEuPathDB" id="AmoebaDB:KM1_093610"/>
<evidence type="ECO:0000313" key="3">
    <source>
        <dbReference type="EMBL" id="BAN38166.1"/>
    </source>
</evidence>
<name>A0A060N508_ENTHI</name>